<sequence>MTIRVPPLLGVDAYLGPVPGAPSRPPHGGLRETHLALIRFQGQVRRAYVKHFSVTEPFGLFNEALACTLLSGLGVPCSEGAVLPAPVLGSDEATLAFASLEAARGFEGTAKQIYQPLGPEQLDEVTRRLHACAAFASIIAADQLLGNSDRNIGNLAFTGPRSIEIFDHEAILGGAAFPTERLYEPQVWARSKLIEDLAPIQALSPRLKTGIIAAAEVLVDLFYEIQPEFSKAIQVGATGRATASAEAIRRRSHEVVGWFRSRLGLLI</sequence>
<organism evidence="1 2">
    <name type="scientific">Thiomonas bhubaneswarensis</name>
    <dbReference type="NCBI Taxonomy" id="339866"/>
    <lineage>
        <taxon>Bacteria</taxon>
        <taxon>Pseudomonadati</taxon>
        <taxon>Pseudomonadota</taxon>
        <taxon>Betaproteobacteria</taxon>
        <taxon>Burkholderiales</taxon>
        <taxon>Thiomonas</taxon>
    </lineage>
</organism>
<dbReference type="RefSeq" id="WP_141655756.1">
    <property type="nucleotide sequence ID" value="NZ_CYHF01000005.1"/>
</dbReference>
<keyword evidence="2" id="KW-1185">Reference proteome</keyword>
<gene>
    <name evidence="1" type="ORF">Ga0061069_10548</name>
</gene>
<name>A0A0K6I1E5_9BURK</name>
<evidence type="ECO:0000313" key="1">
    <source>
        <dbReference type="EMBL" id="CUA96984.1"/>
    </source>
</evidence>
<dbReference type="AlphaFoldDB" id="A0A0K6I1E5"/>
<proteinExistence type="predicted"/>
<dbReference type="Proteomes" id="UP000183649">
    <property type="component" value="Unassembled WGS sequence"/>
</dbReference>
<reference evidence="2" key="1">
    <citation type="submission" date="2015-08" db="EMBL/GenBank/DDBJ databases">
        <authorList>
            <person name="Varghese N."/>
        </authorList>
    </citation>
    <scope>NUCLEOTIDE SEQUENCE [LARGE SCALE GENOMIC DNA]</scope>
    <source>
        <strain evidence="2">DSM 18181</strain>
    </source>
</reference>
<protein>
    <recommendedName>
        <fullName evidence="3">HipA-like C-terminal domain-containing protein</fullName>
    </recommendedName>
</protein>
<evidence type="ECO:0000313" key="2">
    <source>
        <dbReference type="Proteomes" id="UP000183649"/>
    </source>
</evidence>
<evidence type="ECO:0008006" key="3">
    <source>
        <dbReference type="Google" id="ProtNLM"/>
    </source>
</evidence>
<accession>A0A0K6I1E5</accession>
<dbReference type="EMBL" id="CYHF01000005">
    <property type="protein sequence ID" value="CUA96984.1"/>
    <property type="molecule type" value="Genomic_DNA"/>
</dbReference>
<dbReference type="STRING" id="339866.GCA_001418255_01554"/>